<evidence type="ECO:0000313" key="2">
    <source>
        <dbReference type="EMBL" id="KAF5707387.1"/>
    </source>
</evidence>
<organism evidence="2 3">
    <name type="scientific">Fusarium mundagurra</name>
    <dbReference type="NCBI Taxonomy" id="1567541"/>
    <lineage>
        <taxon>Eukaryota</taxon>
        <taxon>Fungi</taxon>
        <taxon>Dikarya</taxon>
        <taxon>Ascomycota</taxon>
        <taxon>Pezizomycotina</taxon>
        <taxon>Sordariomycetes</taxon>
        <taxon>Hypocreomycetidae</taxon>
        <taxon>Hypocreales</taxon>
        <taxon>Nectriaceae</taxon>
        <taxon>Fusarium</taxon>
        <taxon>Fusarium fujikuroi species complex</taxon>
    </lineage>
</organism>
<evidence type="ECO:0000256" key="1">
    <source>
        <dbReference type="SAM" id="MobiDB-lite"/>
    </source>
</evidence>
<keyword evidence="3" id="KW-1185">Reference proteome</keyword>
<dbReference type="AlphaFoldDB" id="A0A8H5Y9U0"/>
<accession>A0A8H5Y9U0</accession>
<evidence type="ECO:0000313" key="3">
    <source>
        <dbReference type="Proteomes" id="UP000544331"/>
    </source>
</evidence>
<feature type="region of interest" description="Disordered" evidence="1">
    <location>
        <begin position="287"/>
        <end position="310"/>
    </location>
</feature>
<gene>
    <name evidence="2" type="ORF">FMUND_11145</name>
</gene>
<name>A0A8H5Y9U0_9HYPO</name>
<sequence>MSHSTPSLIKLTRRCDKCSDLPRKTYMLWEGSLVGKSNVWHWAPRVEEAEQTIIAEVANALAAKEIAKASAEKASVASNIQEATKAAHSTAAEATKAAELATNEAMSLVDAANSAVNSSQSPIDYPWTMAGAADGSLIVGVRKQGAFGTQSASDVGLLKVGRYWKTGGFKNLAEGQSQWSHKDCDDFDQLLWVTKSQTKRKNTAINKKDLNADCCVKFHRKGIQIVAIMSLSKVLGLSSAIAEIKRVYKIDSICLPSDAGWVSHYYDPLKVEKDPVCCRALRDSQVKMSSDDKPGRRKQTPGVHSEAGSVKVEQLQDRVENLEN</sequence>
<reference evidence="2 3" key="1">
    <citation type="submission" date="2020-05" db="EMBL/GenBank/DDBJ databases">
        <title>Identification and distribution of gene clusters putatively required for synthesis of sphingolipid metabolism inhibitors in phylogenetically diverse species of the filamentous fungus Fusarium.</title>
        <authorList>
            <person name="Kim H.-S."/>
            <person name="Busman M."/>
            <person name="Brown D.W."/>
            <person name="Divon H."/>
            <person name="Uhlig S."/>
            <person name="Proctor R.H."/>
        </authorList>
    </citation>
    <scope>NUCLEOTIDE SEQUENCE [LARGE SCALE GENOMIC DNA]</scope>
    <source>
        <strain evidence="2 3">NRRL 66235</strain>
    </source>
</reference>
<dbReference type="EMBL" id="JAAOAN010000425">
    <property type="protein sequence ID" value="KAF5707387.1"/>
    <property type="molecule type" value="Genomic_DNA"/>
</dbReference>
<dbReference type="Proteomes" id="UP000544331">
    <property type="component" value="Unassembled WGS sequence"/>
</dbReference>
<proteinExistence type="predicted"/>
<comment type="caution">
    <text evidence="2">The sequence shown here is derived from an EMBL/GenBank/DDBJ whole genome shotgun (WGS) entry which is preliminary data.</text>
</comment>
<protein>
    <submittedName>
        <fullName evidence="2">Uncharacterized protein</fullName>
    </submittedName>
</protein>
<dbReference type="OrthoDB" id="5042209at2759"/>